<evidence type="ECO:0000313" key="3">
    <source>
        <dbReference type="Proteomes" id="UP000796880"/>
    </source>
</evidence>
<feature type="compositionally biased region" description="Basic and acidic residues" evidence="1">
    <location>
        <begin position="101"/>
        <end position="129"/>
    </location>
</feature>
<dbReference type="PANTHER" id="PTHR31344:SF11">
    <property type="entry name" value="NUCLEOLAR PROTEIN GAR2-LIKE PROTEIN"/>
    <property type="match status" value="1"/>
</dbReference>
<reference evidence="2" key="1">
    <citation type="submission" date="2020-03" db="EMBL/GenBank/DDBJ databases">
        <title>A high-quality chromosome-level genome assembly of a woody plant with both climbing and erect habits, Rhamnella rubrinervis.</title>
        <authorList>
            <person name="Lu Z."/>
            <person name="Yang Y."/>
            <person name="Zhu X."/>
            <person name="Sun Y."/>
        </authorList>
    </citation>
    <scope>NUCLEOTIDE SEQUENCE</scope>
    <source>
        <strain evidence="2">BYM</strain>
        <tissue evidence="2">Leaf</tissue>
    </source>
</reference>
<dbReference type="AlphaFoldDB" id="A0A8K0MC41"/>
<feature type="region of interest" description="Disordered" evidence="1">
    <location>
        <begin position="101"/>
        <end position="329"/>
    </location>
</feature>
<evidence type="ECO:0000256" key="1">
    <source>
        <dbReference type="SAM" id="MobiDB-lite"/>
    </source>
</evidence>
<dbReference type="Proteomes" id="UP000796880">
    <property type="component" value="Unassembled WGS sequence"/>
</dbReference>
<feature type="compositionally biased region" description="Basic and acidic residues" evidence="1">
    <location>
        <begin position="142"/>
        <end position="151"/>
    </location>
</feature>
<keyword evidence="3" id="KW-1185">Reference proteome</keyword>
<name>A0A8K0MC41_9ROSA</name>
<proteinExistence type="predicted"/>
<feature type="compositionally biased region" description="Basic residues" evidence="1">
    <location>
        <begin position="14"/>
        <end position="27"/>
    </location>
</feature>
<sequence>MNDKSRATINNQTKRSRRTERRDHKLNHGNTGKTLNGKDSQSKASYTKSDSNTLVSDLNTGTQPSEVYETVVIHYMDDVNRFDEQTQDLKANELISKEIMEEVVDEHSTDLEKEPRQGKEDVSDCETTKDSVSTQGDPLTTEDEKVERVSRVTEGNTKNSTEISKSQARALHDTPQKSSNSNRKPSRLTIKNSSVSNSKKLKSPPRPSSEPSQGVDDKPAEEIKGSDALAETSNDAQLDDTSNSSHLDDTSNGSHLDDTSNGSHLDDTSNGAPLDEISNGALKDETSNGAPLGETSIGAHLDDTSTGAHSVGSDNDTVDIEENGERENEASLEQKIEEMEMRIGKLEEELREVAALEISLYSVVPEHGSSAHKVHTPARRLSRLYIHACKNWTQDKRATIAKNTVSGLVLIAKSCGNDVPRLMFWLSNTVVLREIISQAFGGSCHSGPVLKFAESHGNGKRSEMKSPTLQWKGNYGSKQTNGFMQFVDDWQETGTFTAALEKVESWIFSRIVESVWWQALTPHMQSPVDNLSNNKTTGRLLGPALGDQQQGIFSIDLWKNAFQDASQRLCPVRAGGHECGCLPVLTKMVMEQCVARLDVAMFNAILRESAHEIPTDPVSDPILDSRVLPIPAGDLSFGSGAQLKNSVGNWSRWLTDMFGMDADDVLQDEQHCSEDDDRQCGDGEPKSFLLLNDLSDLLMLPKDMLMDRSIRKEVCPSISLPLIKRILCNFTPDEFCPDPVPGTVLEALNAESIVEWRLSGDSMRSFPYSAAPVVYAPPPSAAVAEKISEVGGKSELSRNVSVLQRKGYTSDEELEELDCPLTSIIDKLPSSPSVTANGNGEHKESTRHPCLNERYELLLEVWSV</sequence>
<feature type="compositionally biased region" description="Polar residues" evidence="1">
    <location>
        <begin position="231"/>
        <end position="271"/>
    </location>
</feature>
<organism evidence="2 3">
    <name type="scientific">Rhamnella rubrinervis</name>
    <dbReference type="NCBI Taxonomy" id="2594499"/>
    <lineage>
        <taxon>Eukaryota</taxon>
        <taxon>Viridiplantae</taxon>
        <taxon>Streptophyta</taxon>
        <taxon>Embryophyta</taxon>
        <taxon>Tracheophyta</taxon>
        <taxon>Spermatophyta</taxon>
        <taxon>Magnoliopsida</taxon>
        <taxon>eudicotyledons</taxon>
        <taxon>Gunneridae</taxon>
        <taxon>Pentapetalae</taxon>
        <taxon>rosids</taxon>
        <taxon>fabids</taxon>
        <taxon>Rosales</taxon>
        <taxon>Rhamnaceae</taxon>
        <taxon>rhamnoid group</taxon>
        <taxon>Rhamneae</taxon>
        <taxon>Rhamnella</taxon>
    </lineage>
</organism>
<feature type="compositionally biased region" description="Polar residues" evidence="1">
    <location>
        <begin position="28"/>
        <end position="61"/>
    </location>
</feature>
<comment type="caution">
    <text evidence="2">The sequence shown here is derived from an EMBL/GenBank/DDBJ whole genome shotgun (WGS) entry which is preliminary data.</text>
</comment>
<dbReference type="InterPro" id="IPR021827">
    <property type="entry name" value="Nup186/Nup192/Nup205"/>
</dbReference>
<feature type="compositionally biased region" description="Polar residues" evidence="1">
    <location>
        <begin position="153"/>
        <end position="167"/>
    </location>
</feature>
<feature type="compositionally biased region" description="Polar residues" evidence="1">
    <location>
        <begin position="304"/>
        <end position="315"/>
    </location>
</feature>
<dbReference type="EMBL" id="VOIH02000007">
    <property type="protein sequence ID" value="KAF3442594.1"/>
    <property type="molecule type" value="Genomic_DNA"/>
</dbReference>
<accession>A0A8K0MC41</accession>
<protein>
    <recommendedName>
        <fullName evidence="4">Dilute domain-containing protein</fullName>
    </recommendedName>
</protein>
<evidence type="ECO:0000313" key="2">
    <source>
        <dbReference type="EMBL" id="KAF3442594.1"/>
    </source>
</evidence>
<feature type="region of interest" description="Disordered" evidence="1">
    <location>
        <begin position="1"/>
        <end position="61"/>
    </location>
</feature>
<feature type="compositionally biased region" description="Basic and acidic residues" evidence="1">
    <location>
        <begin position="215"/>
        <end position="225"/>
    </location>
</feature>
<dbReference type="PANTHER" id="PTHR31344">
    <property type="entry name" value="NUCLEAR PORE COMPLEX PROTEIN NUP205"/>
    <property type="match status" value="1"/>
</dbReference>
<gene>
    <name evidence="2" type="ORF">FNV43_RR16510</name>
</gene>
<evidence type="ECO:0008006" key="4">
    <source>
        <dbReference type="Google" id="ProtNLM"/>
    </source>
</evidence>
<dbReference type="OrthoDB" id="20172at2759"/>
<dbReference type="GO" id="GO:0005643">
    <property type="term" value="C:nuclear pore"/>
    <property type="evidence" value="ECO:0007669"/>
    <property type="project" value="InterPro"/>
</dbReference>